<dbReference type="OrthoDB" id="2191845at2759"/>
<gene>
    <name evidence="1" type="ORF">NEQG_01251</name>
</gene>
<dbReference type="VEuPathDB" id="MicrosporidiaDB:NEQG_01251"/>
<name>I3EH64_NEMP3</name>
<evidence type="ECO:0008006" key="3">
    <source>
        <dbReference type="Google" id="ProtNLM"/>
    </source>
</evidence>
<dbReference type="InParanoid" id="I3EH64"/>
<organism evidence="1 2">
    <name type="scientific">Nematocida parisii (strain ERTm3)</name>
    <name type="common">Nematode killer fungus</name>
    <dbReference type="NCBI Taxonomy" id="935791"/>
    <lineage>
        <taxon>Eukaryota</taxon>
        <taxon>Fungi</taxon>
        <taxon>Fungi incertae sedis</taxon>
        <taxon>Microsporidia</taxon>
        <taxon>Nematocida</taxon>
    </lineage>
</organism>
<dbReference type="AlphaFoldDB" id="I3EH64"/>
<protein>
    <recommendedName>
        <fullName evidence="3">Cytoplasmic tRNA 2-thiolation protein 2</fullName>
    </recommendedName>
</protein>
<reference evidence="1" key="1">
    <citation type="submission" date="2011-01" db="EMBL/GenBank/DDBJ databases">
        <title>The Genome Sequence of Nematocida parisii strain ERTm3.</title>
        <authorList>
            <consortium name="The Broad Institute Genome Sequencing Platform"/>
            <consortium name="The Broad Institute Genome Sequencing Center for Infectious Disease"/>
            <person name="Cuomo C."/>
            <person name="Troemel E."/>
            <person name="Young S.K."/>
            <person name="Zeng Q."/>
            <person name="Gargeya S."/>
            <person name="Fitzgerald M."/>
            <person name="Haas B."/>
            <person name="Abouelleil A."/>
            <person name="Alvarado L."/>
            <person name="Arachchi H.M."/>
            <person name="Berlin A."/>
            <person name="Chapman S.B."/>
            <person name="Gearin G."/>
            <person name="Goldberg J."/>
            <person name="Griggs A."/>
            <person name="Gujja S."/>
            <person name="Hansen M."/>
            <person name="Heiman D."/>
            <person name="Howarth C."/>
            <person name="Larimer J."/>
            <person name="Lui A."/>
            <person name="MacDonald P.J.P."/>
            <person name="McCowen C."/>
            <person name="Montmayeur A."/>
            <person name="Murphy C."/>
            <person name="Neiman D."/>
            <person name="Pearson M."/>
            <person name="Priest M."/>
            <person name="Roberts A."/>
            <person name="Saif S."/>
            <person name="Shea T."/>
            <person name="Sisk P."/>
            <person name="Stolte C."/>
            <person name="Sykes S."/>
            <person name="Wortman J."/>
            <person name="Nusbaum C."/>
            <person name="Birren B."/>
        </authorList>
    </citation>
    <scope>NUCLEOTIDE SEQUENCE</scope>
    <source>
        <strain evidence="1">ERTm3</strain>
    </source>
</reference>
<dbReference type="OMA" id="SVCYPFY"/>
<dbReference type="Proteomes" id="UP000002872">
    <property type="component" value="Unassembled WGS sequence"/>
</dbReference>
<evidence type="ECO:0000313" key="2">
    <source>
        <dbReference type="Proteomes" id="UP000002872"/>
    </source>
</evidence>
<keyword evidence="2" id="KW-1185">Reference proteome</keyword>
<evidence type="ECO:0000313" key="1">
    <source>
        <dbReference type="EMBL" id="EIJ88561.1"/>
    </source>
</evidence>
<sequence>MREAIGKHCVCCKEIASVLLAQSSFCSGCFTERLEKGFFAEIRKALSHTFRNKVRKVLVVIEKNRLSSEVIQKIINKSDSAMIEYHYCTFSNDENDFCGNNYIRIESKENTHSSRVEALKEYSFNNNYSCIVLSHYSVEVAYEILKMITNGEVVQYTKAFKGDRIVSVCYPFYSVSYKSIAYFSFYSGILAEPFRIKSNIIKEKENQAHMALLRDLLKNSPASILNLIKVQQRVEDL</sequence>
<proteinExistence type="predicted"/>
<accession>I3EH64</accession>
<dbReference type="HOGENOM" id="CLU_1170914_0_0_1"/>
<dbReference type="EMBL" id="GL870878">
    <property type="protein sequence ID" value="EIJ88561.1"/>
    <property type="molecule type" value="Genomic_DNA"/>
</dbReference>